<reference evidence="2" key="1">
    <citation type="journal article" date="2019" name="Sci. Rep.">
        <title>Draft genome of Tanacetum cinerariifolium, the natural source of mosquito coil.</title>
        <authorList>
            <person name="Yamashiro T."/>
            <person name="Shiraishi A."/>
            <person name="Satake H."/>
            <person name="Nakayama K."/>
        </authorList>
    </citation>
    <scope>NUCLEOTIDE SEQUENCE</scope>
</reference>
<name>A0A699JEM3_TANCI</name>
<feature type="region of interest" description="Disordered" evidence="1">
    <location>
        <begin position="53"/>
        <end position="116"/>
    </location>
</feature>
<comment type="caution">
    <text evidence="2">The sequence shown here is derived from an EMBL/GenBank/DDBJ whole genome shotgun (WGS) entry which is preliminary data.</text>
</comment>
<protein>
    <submittedName>
        <fullName evidence="2">Uncharacterized protein</fullName>
    </submittedName>
</protein>
<dbReference type="EMBL" id="BKCJ010403922">
    <property type="protein sequence ID" value="GFA31977.1"/>
    <property type="molecule type" value="Genomic_DNA"/>
</dbReference>
<dbReference type="AlphaFoldDB" id="A0A699JEM3"/>
<evidence type="ECO:0000256" key="1">
    <source>
        <dbReference type="SAM" id="MobiDB-lite"/>
    </source>
</evidence>
<organism evidence="2">
    <name type="scientific">Tanacetum cinerariifolium</name>
    <name type="common">Dalmatian daisy</name>
    <name type="synonym">Chrysanthemum cinerariifolium</name>
    <dbReference type="NCBI Taxonomy" id="118510"/>
    <lineage>
        <taxon>Eukaryota</taxon>
        <taxon>Viridiplantae</taxon>
        <taxon>Streptophyta</taxon>
        <taxon>Embryophyta</taxon>
        <taxon>Tracheophyta</taxon>
        <taxon>Spermatophyta</taxon>
        <taxon>Magnoliopsida</taxon>
        <taxon>eudicotyledons</taxon>
        <taxon>Gunneridae</taxon>
        <taxon>Pentapetalae</taxon>
        <taxon>asterids</taxon>
        <taxon>campanulids</taxon>
        <taxon>Asterales</taxon>
        <taxon>Asteraceae</taxon>
        <taxon>Asteroideae</taxon>
        <taxon>Anthemideae</taxon>
        <taxon>Anthemidinae</taxon>
        <taxon>Tanacetum</taxon>
    </lineage>
</organism>
<feature type="compositionally biased region" description="Basic and acidic residues" evidence="1">
    <location>
        <begin position="74"/>
        <end position="83"/>
    </location>
</feature>
<accession>A0A699JEM3</accession>
<sequence>MTQKHGVLYGIISKFPGYHSSEEEEPTGQSKALNKYGFVDHPELQRNEFALHRLPQREGNMNGRLIKDEDEPLEHEASDKEVNSDLESTASSKPMMKKTTKADPDYASRNCPCCSK</sequence>
<gene>
    <name evidence="2" type="ORF">Tci_603949</name>
</gene>
<evidence type="ECO:0000313" key="2">
    <source>
        <dbReference type="EMBL" id="GFA31977.1"/>
    </source>
</evidence>
<proteinExistence type="predicted"/>